<dbReference type="Pfam" id="PF16755">
    <property type="entry name" value="Beta-prop_NUP159_NUP214"/>
    <property type="match status" value="1"/>
</dbReference>
<dbReference type="AlphaFoldDB" id="A0A2T9Z840"/>
<dbReference type="Gene3D" id="2.130.10.10">
    <property type="entry name" value="YVTN repeat-like/Quinoprotein amine dehydrogenase"/>
    <property type="match status" value="1"/>
</dbReference>
<keyword evidence="7" id="KW-1185">Reference proteome</keyword>
<feature type="compositionally biased region" description="Polar residues" evidence="4">
    <location>
        <begin position="519"/>
        <end position="580"/>
    </location>
</feature>
<evidence type="ECO:0000256" key="3">
    <source>
        <dbReference type="ARBA" id="ARBA00023242"/>
    </source>
</evidence>
<dbReference type="SUPFAM" id="SSF117289">
    <property type="entry name" value="Nucleoporin domain"/>
    <property type="match status" value="1"/>
</dbReference>
<feature type="compositionally biased region" description="Polar residues" evidence="4">
    <location>
        <begin position="660"/>
        <end position="673"/>
    </location>
</feature>
<feature type="compositionally biased region" description="Basic and acidic residues" evidence="4">
    <location>
        <begin position="674"/>
        <end position="684"/>
    </location>
</feature>
<gene>
    <name evidence="6" type="ORF">BB560_004907</name>
</gene>
<reference evidence="6 7" key="1">
    <citation type="journal article" date="2018" name="MBio">
        <title>Comparative Genomics Reveals the Core Gene Toolbox for the Fungus-Insect Symbiosis.</title>
        <authorList>
            <person name="Wang Y."/>
            <person name="Stata M."/>
            <person name="Wang W."/>
            <person name="Stajich J.E."/>
            <person name="White M.M."/>
            <person name="Moncalvo J.M."/>
        </authorList>
    </citation>
    <scope>NUCLEOTIDE SEQUENCE [LARGE SCALE GENOMIC DNA]</scope>
    <source>
        <strain evidence="6 7">SC-DP-2</strain>
    </source>
</reference>
<dbReference type="InterPro" id="IPR039462">
    <property type="entry name" value="Nup159/Nup146_N"/>
</dbReference>
<organism evidence="6 7">
    <name type="scientific">Smittium megazygosporum</name>
    <dbReference type="NCBI Taxonomy" id="133381"/>
    <lineage>
        <taxon>Eukaryota</taxon>
        <taxon>Fungi</taxon>
        <taxon>Fungi incertae sedis</taxon>
        <taxon>Zoopagomycota</taxon>
        <taxon>Kickxellomycotina</taxon>
        <taxon>Harpellomycetes</taxon>
        <taxon>Harpellales</taxon>
        <taxon>Legeriomycetaceae</taxon>
        <taxon>Smittium</taxon>
    </lineage>
</organism>
<dbReference type="Proteomes" id="UP000245609">
    <property type="component" value="Unassembled WGS sequence"/>
</dbReference>
<evidence type="ECO:0000256" key="4">
    <source>
        <dbReference type="SAM" id="MobiDB-lite"/>
    </source>
</evidence>
<keyword evidence="3" id="KW-0539">Nucleus</keyword>
<keyword evidence="2" id="KW-0813">Transport</keyword>
<evidence type="ECO:0000256" key="1">
    <source>
        <dbReference type="ARBA" id="ARBA00004123"/>
    </source>
</evidence>
<dbReference type="InterPro" id="IPR015943">
    <property type="entry name" value="WD40/YVTN_repeat-like_dom_sf"/>
</dbReference>
<dbReference type="EMBL" id="MBFS01001716">
    <property type="protein sequence ID" value="PVV00697.1"/>
    <property type="molecule type" value="Genomic_DNA"/>
</dbReference>
<comment type="subcellular location">
    <subcellularLocation>
        <location evidence="1">Nucleus</location>
    </subcellularLocation>
</comment>
<evidence type="ECO:0000256" key="2">
    <source>
        <dbReference type="ARBA" id="ARBA00022448"/>
    </source>
</evidence>
<sequence length="755" mass="79751">MISLKRGLLEFDLDCEQHLPLLSEPAYTNALMNQKPSFSESAKLVAAQPSVLPETNTEKIQLFEIKKDQVLKIAQTQPKLDETTIPSCGKYLAISNLFGYMVVGLGACIHFFNTRDAQTSLSSASNNNSTGSSDPITSLANIQHTYINTLPTNPITHVALTSTEKILIVVLLDGTVLGYSAFELSKGNANHISTLKFSNKIVDVLPNPNPASTLLAFLFLDKSVKMVDLSSPEPKDVVGNSIKATSIAWSQRGKQIAIGTENSEIYTMVPSGEIKRTIRLPDGHKVTGLKWIDSLTFLATCGEQSVFDTLEEYTHDGKLVIVTQADKNSPVQAFEIDDPCLPWGLTFRQPQRYIAEISSYGQEADPMIFIASSPSTDVACIGKVNQGSSGLGYWSLVNLPESKGARLPFSKYNDSQDTSPLGMVIDTTSIISLPSMNPDESSMPTKPVPLLWILTTDGCLMGYNVVDTEQAEKGISYERMVQTPLILDRESSVSLLKPNLPSRVDNQNVEQKQFPLGSVESSNTHLGGVSASSNNPSTAFRKSTFVSTTKSISGQTGLETPSKPSVGSTTNTQPAFGQTSFQQPAFGQTSFQQPAFGQTSFQQPAFGKSSVLGGAKDQSGPGSGLAGATASGPVFGQSSFQGAASSSSGSGSAFSQFSGTKTSFGQSAFSSSRFGEEKNEKTDSESVGLQKAETKSVFGASSTLGSTSGFGASSGFGKSSFGASSGFGKSSFGASSAFGTSPAVGTSSTFGASSA</sequence>
<name>A0A2T9Z840_9FUNG</name>
<evidence type="ECO:0000313" key="6">
    <source>
        <dbReference type="EMBL" id="PVV00697.1"/>
    </source>
</evidence>
<dbReference type="OrthoDB" id="248320at2759"/>
<accession>A0A2T9Z840</accession>
<dbReference type="STRING" id="133381.A0A2T9Z840"/>
<feature type="region of interest" description="Disordered" evidence="4">
    <location>
        <begin position="651"/>
        <end position="690"/>
    </location>
</feature>
<evidence type="ECO:0000313" key="7">
    <source>
        <dbReference type="Proteomes" id="UP000245609"/>
    </source>
</evidence>
<feature type="domain" description="Nucleoporin Nup159/Nup146 N-terminal" evidence="5">
    <location>
        <begin position="145"/>
        <end position="460"/>
    </location>
</feature>
<feature type="region of interest" description="Disordered" evidence="4">
    <location>
        <begin position="518"/>
        <end position="580"/>
    </location>
</feature>
<protein>
    <recommendedName>
        <fullName evidence="5">Nucleoporin Nup159/Nup146 N-terminal domain-containing protein</fullName>
    </recommendedName>
</protein>
<comment type="caution">
    <text evidence="6">The sequence shown here is derived from an EMBL/GenBank/DDBJ whole genome shotgun (WGS) entry which is preliminary data.</text>
</comment>
<evidence type="ECO:0000259" key="5">
    <source>
        <dbReference type="Pfam" id="PF16755"/>
    </source>
</evidence>
<dbReference type="GO" id="GO:0005634">
    <property type="term" value="C:nucleus"/>
    <property type="evidence" value="ECO:0007669"/>
    <property type="project" value="UniProtKB-SubCell"/>
</dbReference>
<feature type="non-terminal residue" evidence="6">
    <location>
        <position position="755"/>
    </location>
</feature>
<feature type="region of interest" description="Disordered" evidence="4">
    <location>
        <begin position="607"/>
        <end position="630"/>
    </location>
</feature>
<proteinExistence type="predicted"/>